<sequence length="54" mass="6436">MDDFRQDLDAEQFVFELCGIYFSFHVSERFMRDSGSRGFATLAVEELINRARRR</sequence>
<reference evidence="1 2" key="1">
    <citation type="submission" date="2020-08" db="EMBL/GenBank/DDBJ databases">
        <title>Genomic Encyclopedia of Type Strains, Phase IV (KMG-V): Genome sequencing to study the core and pangenomes of soil and plant-associated prokaryotes.</title>
        <authorList>
            <person name="Whitman W."/>
        </authorList>
    </citation>
    <scope>NUCLEOTIDE SEQUENCE [LARGE SCALE GENOMIC DNA]</scope>
    <source>
        <strain evidence="1 2">M8UP14</strain>
    </source>
</reference>
<comment type="caution">
    <text evidence="1">The sequence shown here is derived from an EMBL/GenBank/DDBJ whole genome shotgun (WGS) entry which is preliminary data.</text>
</comment>
<dbReference type="EMBL" id="JACHIP010000009">
    <property type="protein sequence ID" value="MBB5060114.1"/>
    <property type="molecule type" value="Genomic_DNA"/>
</dbReference>
<evidence type="ECO:0000313" key="1">
    <source>
        <dbReference type="EMBL" id="MBB5060114.1"/>
    </source>
</evidence>
<proteinExistence type="predicted"/>
<accession>A0A7W7ZHM3</accession>
<evidence type="ECO:0000313" key="2">
    <source>
        <dbReference type="Proteomes" id="UP000540989"/>
    </source>
</evidence>
<dbReference type="AlphaFoldDB" id="A0A7W7ZHM3"/>
<name>A0A7W7ZHM3_9BACT</name>
<gene>
    <name evidence="1" type="ORF">HDF16_004850</name>
</gene>
<keyword evidence="2" id="KW-1185">Reference proteome</keyword>
<dbReference type="Proteomes" id="UP000540989">
    <property type="component" value="Unassembled WGS sequence"/>
</dbReference>
<organism evidence="1 2">
    <name type="scientific">Granulicella aggregans</name>
    <dbReference type="NCBI Taxonomy" id="474949"/>
    <lineage>
        <taxon>Bacteria</taxon>
        <taxon>Pseudomonadati</taxon>
        <taxon>Acidobacteriota</taxon>
        <taxon>Terriglobia</taxon>
        <taxon>Terriglobales</taxon>
        <taxon>Acidobacteriaceae</taxon>
        <taxon>Granulicella</taxon>
    </lineage>
</organism>
<dbReference type="RefSeq" id="WP_184222190.1">
    <property type="nucleotide sequence ID" value="NZ_JACHIP010000009.1"/>
</dbReference>
<protein>
    <submittedName>
        <fullName evidence="1">Uncharacterized protein</fullName>
    </submittedName>
</protein>